<name>A0A2P0ZG75_9CYAN</name>
<reference evidence="1" key="1">
    <citation type="journal article" date="2018" name="Science">
        <title>Natural noncanonical protein splicing yields products with diverse ?-amino acid residues.</title>
        <authorList>
            <person name="Morinaka B.I."/>
            <person name="Lakis E."/>
            <person name="Verest M."/>
            <person name="Helf M.J."/>
            <person name="Scalvenzi T."/>
            <person name="Vagstad A.L."/>
            <person name="Sims J."/>
            <person name="Sunagawa S."/>
            <person name="Gugger M."/>
            <person name="Piel J."/>
        </authorList>
    </citation>
    <scope>NUCLEOTIDE SEQUENCE</scope>
    <source>
        <strain evidence="1">PCC 7415</strain>
    </source>
</reference>
<dbReference type="AlphaFoldDB" id="A0A2P0ZG75"/>
<sequence length="71" mass="7570">MSTINIQDIKVAGSDLFSDDETYLNELSHDELGAAKGGITPTVAGTLALSSAFVLSYNLSKIGTELKNKFF</sequence>
<evidence type="ECO:0000313" key="1">
    <source>
        <dbReference type="EMBL" id="AVH79452.1"/>
    </source>
</evidence>
<accession>A0A2P0ZG75</accession>
<organism evidence="1">
    <name type="scientific">[Tolypothrix] sp. PCC 7415</name>
    <dbReference type="NCBI Taxonomy" id="373957"/>
    <lineage>
        <taxon>Bacteria</taxon>
        <taxon>Bacillati</taxon>
        <taxon>Cyanobacteriota</taxon>
        <taxon>Cyanophyceae</taxon>
        <taxon>Nostocales</taxon>
        <taxon>Fortieaceae</taxon>
        <taxon>Roholtiella</taxon>
    </lineage>
</organism>
<proteinExistence type="predicted"/>
<dbReference type="EMBL" id="MG373766">
    <property type="protein sequence ID" value="AVH79452.1"/>
    <property type="molecule type" value="Genomic_DNA"/>
</dbReference>
<protein>
    <submittedName>
        <fullName evidence="1">Uncharacterized protein</fullName>
    </submittedName>
</protein>